<accession>A0A0N4YBI1</accession>
<reference evidence="5" key="1">
    <citation type="submission" date="2017-02" db="UniProtKB">
        <authorList>
            <consortium name="WormBaseParasite"/>
        </authorList>
    </citation>
    <scope>IDENTIFICATION</scope>
</reference>
<reference evidence="3 4" key="2">
    <citation type="submission" date="2018-11" db="EMBL/GenBank/DDBJ databases">
        <authorList>
            <consortium name="Pathogen Informatics"/>
        </authorList>
    </citation>
    <scope>NUCLEOTIDE SEQUENCE [LARGE SCALE GENOMIC DNA]</scope>
</reference>
<dbReference type="SUPFAM" id="SSF58038">
    <property type="entry name" value="SNARE fusion complex"/>
    <property type="match status" value="1"/>
</dbReference>
<gene>
    <name evidence="3" type="ORF">NBR_LOCUS13820</name>
</gene>
<dbReference type="InterPro" id="IPR042855">
    <property type="entry name" value="V_SNARE_CC"/>
</dbReference>
<evidence type="ECO:0000313" key="3">
    <source>
        <dbReference type="EMBL" id="VDL77409.1"/>
    </source>
</evidence>
<dbReference type="AlphaFoldDB" id="A0A0N4YBI1"/>
<dbReference type="EMBL" id="UYSL01021152">
    <property type="protein sequence ID" value="VDL77409.1"/>
    <property type="molecule type" value="Genomic_DNA"/>
</dbReference>
<feature type="domain" description="V-SNARE coiled-coil homology" evidence="2">
    <location>
        <begin position="62"/>
        <end position="143"/>
    </location>
</feature>
<evidence type="ECO:0000313" key="4">
    <source>
        <dbReference type="Proteomes" id="UP000271162"/>
    </source>
</evidence>
<evidence type="ECO:0000313" key="5">
    <source>
        <dbReference type="WBParaSite" id="NBR_0001381901-mRNA-1"/>
    </source>
</evidence>
<evidence type="ECO:0000259" key="2">
    <source>
        <dbReference type="PROSITE" id="PS50892"/>
    </source>
</evidence>
<evidence type="ECO:0000256" key="1">
    <source>
        <dbReference type="PROSITE-ProRule" id="PRU00290"/>
    </source>
</evidence>
<proteinExistence type="predicted"/>
<dbReference type="Proteomes" id="UP000271162">
    <property type="component" value="Unassembled WGS sequence"/>
</dbReference>
<dbReference type="STRING" id="27835.A0A0N4YBI1"/>
<name>A0A0N4YBI1_NIPBR</name>
<sequence length="170" mass="19151">MNASGASNSKNCCPPKTFAAVDLADLRLCAVDLLKSVRRSRFIREAMENFNYPVSKIGCDDKIMHTRRQLDEVMGMMRSNIEKLSERSEKLEDLACRAGLLNRCERNTPTPHGFLANVAAAEGFYEYKNLTIARKRPRNLVKDGKVSTAAGSIDIMKGRFRDDHFEMTSD</sequence>
<dbReference type="Gene3D" id="1.20.5.110">
    <property type="match status" value="1"/>
</dbReference>
<dbReference type="PROSITE" id="PS50892">
    <property type="entry name" value="V_SNARE"/>
    <property type="match status" value="1"/>
</dbReference>
<dbReference type="WBParaSite" id="NBR_0001381901-mRNA-1">
    <property type="protein sequence ID" value="NBR_0001381901-mRNA-1"/>
    <property type="gene ID" value="NBR_0001381901"/>
</dbReference>
<keyword evidence="1" id="KW-0175">Coiled coil</keyword>
<protein>
    <submittedName>
        <fullName evidence="5">V-SNARE coiled-coil homology domain-containing protein</fullName>
    </submittedName>
</protein>
<dbReference type="Pfam" id="PF00957">
    <property type="entry name" value="Synaptobrevin"/>
    <property type="match status" value="1"/>
</dbReference>
<keyword evidence="4" id="KW-1185">Reference proteome</keyword>
<organism evidence="5">
    <name type="scientific">Nippostrongylus brasiliensis</name>
    <name type="common">Rat hookworm</name>
    <dbReference type="NCBI Taxonomy" id="27835"/>
    <lineage>
        <taxon>Eukaryota</taxon>
        <taxon>Metazoa</taxon>
        <taxon>Ecdysozoa</taxon>
        <taxon>Nematoda</taxon>
        <taxon>Chromadorea</taxon>
        <taxon>Rhabditida</taxon>
        <taxon>Rhabditina</taxon>
        <taxon>Rhabditomorpha</taxon>
        <taxon>Strongyloidea</taxon>
        <taxon>Heligmosomidae</taxon>
        <taxon>Nippostrongylus</taxon>
    </lineage>
</organism>